<gene>
    <name evidence="2" type="ORF">ACRE_070250</name>
</gene>
<dbReference type="GO" id="GO:0004029">
    <property type="term" value="F:aldehyde dehydrogenase (NAD+) activity"/>
    <property type="evidence" value="ECO:0007669"/>
    <property type="project" value="TreeGrafter"/>
</dbReference>
<protein>
    <submittedName>
        <fullName evidence="2">UDP-arabinose 4-epimerase-like protein</fullName>
    </submittedName>
</protein>
<comment type="caution">
    <text evidence="2">The sequence shown here is derived from an EMBL/GenBank/DDBJ whole genome shotgun (WGS) entry which is preliminary data.</text>
</comment>
<reference evidence="3" key="1">
    <citation type="journal article" date="2014" name="Genome Announc.">
        <title>Genome sequence and annotation of Acremonium chrysogenum, producer of the beta-lactam antibiotic cephalosporin C.</title>
        <authorList>
            <person name="Terfehr D."/>
            <person name="Dahlmann T.A."/>
            <person name="Specht T."/>
            <person name="Zadra I."/>
            <person name="Kuernsteiner H."/>
            <person name="Kueck U."/>
        </authorList>
    </citation>
    <scope>NUCLEOTIDE SEQUENCE [LARGE SCALE GENOMIC DNA]</scope>
    <source>
        <strain evidence="3">ATCC 11550 / CBS 779.69 / DSM 880 / IAM 14645 / JCM 23072 / IMI 49137</strain>
    </source>
</reference>
<dbReference type="AlphaFoldDB" id="A0A086SYQ6"/>
<dbReference type="SUPFAM" id="SSF51735">
    <property type="entry name" value="NAD(P)-binding Rossmann-fold domains"/>
    <property type="match status" value="1"/>
</dbReference>
<dbReference type="OrthoDB" id="2735536at2759"/>
<dbReference type="Pfam" id="PF01370">
    <property type="entry name" value="Epimerase"/>
    <property type="match status" value="1"/>
</dbReference>
<dbReference type="GO" id="GO:0005737">
    <property type="term" value="C:cytoplasm"/>
    <property type="evidence" value="ECO:0007669"/>
    <property type="project" value="TreeGrafter"/>
</dbReference>
<dbReference type="InterPro" id="IPR051783">
    <property type="entry name" value="NAD(P)-dependent_oxidoreduct"/>
</dbReference>
<dbReference type="InterPro" id="IPR036291">
    <property type="entry name" value="NAD(P)-bd_dom_sf"/>
</dbReference>
<evidence type="ECO:0000313" key="2">
    <source>
        <dbReference type="EMBL" id="KFH42238.1"/>
    </source>
</evidence>
<dbReference type="PANTHER" id="PTHR48079">
    <property type="entry name" value="PROTEIN YEEZ"/>
    <property type="match status" value="1"/>
</dbReference>
<evidence type="ECO:0000259" key="1">
    <source>
        <dbReference type="Pfam" id="PF01370"/>
    </source>
</evidence>
<dbReference type="HOGENOM" id="CLU_685169_0_0_1"/>
<feature type="domain" description="NAD-dependent epimerase/dehydratase" evidence="1">
    <location>
        <begin position="16"/>
        <end position="253"/>
    </location>
</feature>
<name>A0A086SYQ6_HAPC1</name>
<dbReference type="InterPro" id="IPR001509">
    <property type="entry name" value="Epimerase_deHydtase"/>
</dbReference>
<dbReference type="EMBL" id="JPKY01000100">
    <property type="protein sequence ID" value="KFH42238.1"/>
    <property type="molecule type" value="Genomic_DNA"/>
</dbReference>
<dbReference type="PANTHER" id="PTHR48079:SF6">
    <property type="entry name" value="NAD(P)-BINDING DOMAIN-CONTAINING PROTEIN-RELATED"/>
    <property type="match status" value="1"/>
</dbReference>
<dbReference type="Gene3D" id="3.40.50.720">
    <property type="entry name" value="NAD(P)-binding Rossmann-like Domain"/>
    <property type="match status" value="1"/>
</dbReference>
<sequence>MPPAVSTSPRPPARTALIIGANGYIGSAVSRAFVRAGWRVFGLVRRPEAATELALSEVIPVIGTLDGGDLHWVDGLLEQAKTLDVIVNCLELFPEYAKIYDKIMGLVLRLANASSRHGVRSLLMWSSGCKDYGLSPLHGDPSLVPQTEDTPLNPVAEPIRQRIQTSLAIFKHKDVLDGVVLRPTSVYGYSSSYYGALMDYAAAEATKGEPALRIPVNPNVPMHATHIDDCAEAYVALAEHEDRAAIAGASFNISAHRYETVREVCDALAAEYCFPAGIEFITEEEAGDWFPKSLHFALNFPQWVGSERIRRLTGWTDKRLLFSENVKAHRIAYEAQDKKGHENIGTVRERMKSFDKMDIRRD</sequence>
<keyword evidence="3" id="KW-1185">Reference proteome</keyword>
<proteinExistence type="predicted"/>
<accession>A0A086SYQ6</accession>
<dbReference type="Proteomes" id="UP000029964">
    <property type="component" value="Unassembled WGS sequence"/>
</dbReference>
<organism evidence="2 3">
    <name type="scientific">Hapsidospora chrysogenum (strain ATCC 11550 / CBS 779.69 / DSM 880 / IAM 14645 / JCM 23072 / IMI 49137)</name>
    <name type="common">Acremonium chrysogenum</name>
    <dbReference type="NCBI Taxonomy" id="857340"/>
    <lineage>
        <taxon>Eukaryota</taxon>
        <taxon>Fungi</taxon>
        <taxon>Dikarya</taxon>
        <taxon>Ascomycota</taxon>
        <taxon>Pezizomycotina</taxon>
        <taxon>Sordariomycetes</taxon>
        <taxon>Hypocreomycetidae</taxon>
        <taxon>Hypocreales</taxon>
        <taxon>Bionectriaceae</taxon>
        <taxon>Hapsidospora</taxon>
    </lineage>
</organism>
<dbReference type="STRING" id="857340.A0A086SYQ6"/>
<evidence type="ECO:0000313" key="3">
    <source>
        <dbReference type="Proteomes" id="UP000029964"/>
    </source>
</evidence>